<evidence type="ECO:0000313" key="14">
    <source>
        <dbReference type="Proteomes" id="UP000186599"/>
    </source>
</evidence>
<evidence type="ECO:0000256" key="3">
    <source>
        <dbReference type="ARBA" id="ARBA00022679"/>
    </source>
</evidence>
<evidence type="ECO:0000256" key="4">
    <source>
        <dbReference type="ARBA" id="ARBA00022695"/>
    </source>
</evidence>
<gene>
    <name evidence="13" type="ORF">SAMN04487855_0737</name>
    <name evidence="12" type="ORF">SAMN05216589_0888</name>
</gene>
<dbReference type="GO" id="GO:0003677">
    <property type="term" value="F:DNA binding"/>
    <property type="evidence" value="ECO:0007669"/>
    <property type="project" value="InterPro"/>
</dbReference>
<dbReference type="InterPro" id="IPR027417">
    <property type="entry name" value="P-loop_NTPase"/>
</dbReference>
<dbReference type="EMBL" id="FOUA01000001">
    <property type="protein sequence ID" value="SFL69195.1"/>
    <property type="molecule type" value="Genomic_DNA"/>
</dbReference>
<dbReference type="CDD" id="cd18138">
    <property type="entry name" value="HLD_clamp_pol_III_delta"/>
    <property type="match status" value="1"/>
</dbReference>
<keyword evidence="5" id="KW-0235">DNA replication</keyword>
<dbReference type="GO" id="GO:0006261">
    <property type="term" value="P:DNA-templated DNA replication"/>
    <property type="evidence" value="ECO:0007669"/>
    <property type="project" value="TreeGrafter"/>
</dbReference>
<dbReference type="Gene3D" id="1.10.8.60">
    <property type="match status" value="1"/>
</dbReference>
<evidence type="ECO:0000313" key="15">
    <source>
        <dbReference type="Proteomes" id="UP000186904"/>
    </source>
</evidence>
<dbReference type="STRING" id="653930.SAMN05216589_0888"/>
<name>A0A031MHA2_9GAMM</name>
<dbReference type="PANTHER" id="PTHR34388">
    <property type="entry name" value="DNA POLYMERASE III SUBUNIT DELTA"/>
    <property type="match status" value="1"/>
</dbReference>
<dbReference type="SUPFAM" id="SSF48019">
    <property type="entry name" value="post-AAA+ oligomerization domain-like"/>
    <property type="match status" value="1"/>
</dbReference>
<sequence>MKLNATQLQRQLGDGLAPVYVVSGDDPLLTGEAADLIRQACRDAGSEERLVFHVDRSFEWGQLHDASHSLSLFAQQRLVELRIPGGKPGDEGGKALLAWLDNPPPDTTLLVTLPKLDGSTQRSKWAKGLIEHEHSRFLQIWPVEAQQLPGWMRDRLAAAGLHATPEALDLLSARVEGNLLAAAQEIEKLKLFCDSGQLDLQTVQQVVADSARFDVFNLTDALLQGEPQHGLRILHGLKGEGVEAPVVLWAVSRELRSLHNMAHDLARGIPQDKVFASQRPPVWDKRKPLLSRALQRHPVTVWERLLRLAQQADEQIKGQSPGSPWDSLALIVVQAAGTRLSLAAG</sequence>
<evidence type="ECO:0000256" key="7">
    <source>
        <dbReference type="ARBA" id="ARBA00034754"/>
    </source>
</evidence>
<dbReference type="InterPro" id="IPR008921">
    <property type="entry name" value="DNA_pol3_clamp-load_cplx_C"/>
</dbReference>
<evidence type="ECO:0000259" key="10">
    <source>
        <dbReference type="Pfam" id="PF06144"/>
    </source>
</evidence>
<feature type="domain" description="DNA polymerase III subunit delta C-terminal" evidence="11">
    <location>
        <begin position="216"/>
        <end position="328"/>
    </location>
</feature>
<comment type="similarity">
    <text evidence="7">Belongs to the DNA polymerase HolA subunit family.</text>
</comment>
<reference evidence="14 15" key="1">
    <citation type="submission" date="2016-10" db="EMBL/GenBank/DDBJ databases">
        <authorList>
            <person name="de Groot N.N."/>
        </authorList>
    </citation>
    <scope>NUCLEOTIDE SEQUENCE [LARGE SCALE GENOMIC DNA]</scope>
    <source>
        <strain evidence="13 14">CGMCC 1.9095</strain>
        <strain evidence="12 15">DSM 22558</strain>
    </source>
</reference>
<protein>
    <recommendedName>
        <fullName evidence="2 9">DNA polymerase III subunit delta</fullName>
        <ecNumber evidence="1 9">2.7.7.7</ecNumber>
    </recommendedName>
</protein>
<dbReference type="PANTHER" id="PTHR34388:SF1">
    <property type="entry name" value="DNA POLYMERASE III SUBUNIT DELTA"/>
    <property type="match status" value="1"/>
</dbReference>
<dbReference type="GO" id="GO:0009360">
    <property type="term" value="C:DNA polymerase III complex"/>
    <property type="evidence" value="ECO:0007669"/>
    <property type="project" value="UniProtKB-UniRule"/>
</dbReference>
<dbReference type="InterPro" id="IPR010372">
    <property type="entry name" value="DNA_pol3_delta_N"/>
</dbReference>
<dbReference type="Proteomes" id="UP000186904">
    <property type="component" value="Unassembled WGS sequence"/>
</dbReference>
<dbReference type="OrthoDB" id="9770982at2"/>
<dbReference type="SUPFAM" id="SSF52540">
    <property type="entry name" value="P-loop containing nucleoside triphosphate hydrolases"/>
    <property type="match status" value="1"/>
</dbReference>
<evidence type="ECO:0000256" key="6">
    <source>
        <dbReference type="ARBA" id="ARBA00022932"/>
    </source>
</evidence>
<dbReference type="NCBIfam" id="TIGR01128">
    <property type="entry name" value="holA"/>
    <property type="match status" value="1"/>
</dbReference>
<dbReference type="Pfam" id="PF06144">
    <property type="entry name" value="DNA_pol3_delta"/>
    <property type="match status" value="1"/>
</dbReference>
<evidence type="ECO:0000256" key="5">
    <source>
        <dbReference type="ARBA" id="ARBA00022705"/>
    </source>
</evidence>
<keyword evidence="4" id="KW-0548">Nucleotidyltransferase</keyword>
<proteinExistence type="inferred from homology"/>
<dbReference type="Proteomes" id="UP000186599">
    <property type="component" value="Unassembled WGS sequence"/>
</dbReference>
<dbReference type="GO" id="GO:0003887">
    <property type="term" value="F:DNA-directed DNA polymerase activity"/>
    <property type="evidence" value="ECO:0007669"/>
    <property type="project" value="UniProtKB-UniRule"/>
</dbReference>
<dbReference type="RefSeq" id="WP_036988677.1">
    <property type="nucleotide sequence ID" value="NZ_FOGN01000001.1"/>
</dbReference>
<dbReference type="InterPro" id="IPR032780">
    <property type="entry name" value="DNA_pol3_delt_C"/>
</dbReference>
<evidence type="ECO:0000256" key="2">
    <source>
        <dbReference type="ARBA" id="ARBA00017703"/>
    </source>
</evidence>
<dbReference type="AlphaFoldDB" id="A0A031MHA2"/>
<dbReference type="InterPro" id="IPR005790">
    <property type="entry name" value="DNA_polIII_delta"/>
</dbReference>
<evidence type="ECO:0000313" key="13">
    <source>
        <dbReference type="EMBL" id="SFL69195.1"/>
    </source>
</evidence>
<dbReference type="Gene3D" id="1.20.272.10">
    <property type="match status" value="1"/>
</dbReference>
<dbReference type="EMBL" id="FOGN01000001">
    <property type="protein sequence ID" value="SER55205.1"/>
    <property type="molecule type" value="Genomic_DNA"/>
</dbReference>
<evidence type="ECO:0000256" key="1">
    <source>
        <dbReference type="ARBA" id="ARBA00012417"/>
    </source>
</evidence>
<accession>A0A031MHA2</accession>
<evidence type="ECO:0000259" key="11">
    <source>
        <dbReference type="Pfam" id="PF14840"/>
    </source>
</evidence>
<keyword evidence="6" id="KW-0239">DNA-directed DNA polymerase</keyword>
<evidence type="ECO:0000313" key="12">
    <source>
        <dbReference type="EMBL" id="SER55205.1"/>
    </source>
</evidence>
<feature type="domain" description="DNA polymerase III delta N-terminal" evidence="10">
    <location>
        <begin position="20"/>
        <end position="127"/>
    </location>
</feature>
<evidence type="ECO:0000256" key="8">
    <source>
        <dbReference type="ARBA" id="ARBA00049244"/>
    </source>
</evidence>
<comment type="catalytic activity">
    <reaction evidence="8">
        <text>DNA(n) + a 2'-deoxyribonucleoside 5'-triphosphate = DNA(n+1) + diphosphate</text>
        <dbReference type="Rhea" id="RHEA:22508"/>
        <dbReference type="Rhea" id="RHEA-COMP:17339"/>
        <dbReference type="Rhea" id="RHEA-COMP:17340"/>
        <dbReference type="ChEBI" id="CHEBI:33019"/>
        <dbReference type="ChEBI" id="CHEBI:61560"/>
        <dbReference type="ChEBI" id="CHEBI:173112"/>
        <dbReference type="EC" id="2.7.7.7"/>
    </reaction>
</comment>
<dbReference type="EC" id="2.7.7.7" evidence="1 9"/>
<organism evidence="12 15">
    <name type="scientific">Halopseudomonas bauzanensis</name>
    <dbReference type="NCBI Taxonomy" id="653930"/>
    <lineage>
        <taxon>Bacteria</taxon>
        <taxon>Pseudomonadati</taxon>
        <taxon>Pseudomonadota</taxon>
        <taxon>Gammaproteobacteria</taxon>
        <taxon>Pseudomonadales</taxon>
        <taxon>Pseudomonadaceae</taxon>
        <taxon>Halopseudomonas</taxon>
    </lineage>
</organism>
<dbReference type="Gene3D" id="3.40.50.300">
    <property type="entry name" value="P-loop containing nucleotide triphosphate hydrolases"/>
    <property type="match status" value="1"/>
</dbReference>
<keyword evidence="3" id="KW-0808">Transferase</keyword>
<evidence type="ECO:0000256" key="9">
    <source>
        <dbReference type="NCBIfam" id="TIGR01128"/>
    </source>
</evidence>
<keyword evidence="14" id="KW-1185">Reference proteome</keyword>
<dbReference type="Pfam" id="PF14840">
    <property type="entry name" value="DNA_pol3_delt_C"/>
    <property type="match status" value="1"/>
</dbReference>